<feature type="compositionally biased region" description="Basic and acidic residues" evidence="1">
    <location>
        <begin position="454"/>
        <end position="463"/>
    </location>
</feature>
<dbReference type="Proteomes" id="UP000235786">
    <property type="component" value="Unassembled WGS sequence"/>
</dbReference>
<dbReference type="AlphaFoldDB" id="A0A2J6RSN1"/>
<feature type="region of interest" description="Disordered" evidence="1">
    <location>
        <begin position="86"/>
        <end position="121"/>
    </location>
</feature>
<organism evidence="2 3">
    <name type="scientific">Hyaloscypha variabilis (strain UAMH 11265 / GT02V1 / F)</name>
    <name type="common">Meliniomyces variabilis</name>
    <dbReference type="NCBI Taxonomy" id="1149755"/>
    <lineage>
        <taxon>Eukaryota</taxon>
        <taxon>Fungi</taxon>
        <taxon>Dikarya</taxon>
        <taxon>Ascomycota</taxon>
        <taxon>Pezizomycotina</taxon>
        <taxon>Leotiomycetes</taxon>
        <taxon>Helotiales</taxon>
        <taxon>Hyaloscyphaceae</taxon>
        <taxon>Hyaloscypha</taxon>
        <taxon>Hyaloscypha variabilis</taxon>
    </lineage>
</organism>
<evidence type="ECO:0000313" key="2">
    <source>
        <dbReference type="EMBL" id="PMD41510.1"/>
    </source>
</evidence>
<feature type="compositionally biased region" description="Polar residues" evidence="1">
    <location>
        <begin position="237"/>
        <end position="266"/>
    </location>
</feature>
<proteinExistence type="predicted"/>
<dbReference type="STRING" id="1149755.A0A2J6RSN1"/>
<feature type="compositionally biased region" description="Low complexity" evidence="1">
    <location>
        <begin position="329"/>
        <end position="340"/>
    </location>
</feature>
<gene>
    <name evidence="2" type="ORF">L207DRAFT_328098</name>
</gene>
<feature type="compositionally biased region" description="Polar residues" evidence="1">
    <location>
        <begin position="568"/>
        <end position="578"/>
    </location>
</feature>
<dbReference type="EMBL" id="KZ613944">
    <property type="protein sequence ID" value="PMD41510.1"/>
    <property type="molecule type" value="Genomic_DNA"/>
</dbReference>
<feature type="compositionally biased region" description="Polar residues" evidence="1">
    <location>
        <begin position="544"/>
        <end position="558"/>
    </location>
</feature>
<feature type="region of interest" description="Disordered" evidence="1">
    <location>
        <begin position="237"/>
        <end position="381"/>
    </location>
</feature>
<evidence type="ECO:0000313" key="3">
    <source>
        <dbReference type="Proteomes" id="UP000235786"/>
    </source>
</evidence>
<protein>
    <submittedName>
        <fullName evidence="2">Uncharacterized protein</fullName>
    </submittedName>
</protein>
<accession>A0A2J6RSN1</accession>
<keyword evidence="3" id="KW-1185">Reference proteome</keyword>
<evidence type="ECO:0000256" key="1">
    <source>
        <dbReference type="SAM" id="MobiDB-lite"/>
    </source>
</evidence>
<feature type="region of interest" description="Disordered" evidence="1">
    <location>
        <begin position="440"/>
        <end position="578"/>
    </location>
</feature>
<reference evidence="2 3" key="1">
    <citation type="submission" date="2016-04" db="EMBL/GenBank/DDBJ databases">
        <title>A degradative enzymes factory behind the ericoid mycorrhizal symbiosis.</title>
        <authorList>
            <consortium name="DOE Joint Genome Institute"/>
            <person name="Martino E."/>
            <person name="Morin E."/>
            <person name="Grelet G."/>
            <person name="Kuo A."/>
            <person name="Kohler A."/>
            <person name="Daghino S."/>
            <person name="Barry K."/>
            <person name="Choi C."/>
            <person name="Cichocki N."/>
            <person name="Clum A."/>
            <person name="Copeland A."/>
            <person name="Hainaut M."/>
            <person name="Haridas S."/>
            <person name="Labutti K."/>
            <person name="Lindquist E."/>
            <person name="Lipzen A."/>
            <person name="Khouja H.-R."/>
            <person name="Murat C."/>
            <person name="Ohm R."/>
            <person name="Olson A."/>
            <person name="Spatafora J."/>
            <person name="Veneault-Fourrey C."/>
            <person name="Henrissat B."/>
            <person name="Grigoriev I."/>
            <person name="Martin F."/>
            <person name="Perotto S."/>
        </authorList>
    </citation>
    <scope>NUCLEOTIDE SEQUENCE [LARGE SCALE GENOMIC DNA]</scope>
    <source>
        <strain evidence="2 3">F</strain>
    </source>
</reference>
<sequence length="578" mass="64115">MGAPCWSLEEREYFVKVILPMSKYAGGTYSKPEGLGWSDLAIIMQRDLDRDGVSRRRYTSDMLFQHYYQKCSSRSYKRGEGDKMVVPGAVDETNTGSMNPPPRPARRRPAAKKATSSVTYVTKATQTETSIAPETGSDRLLQEHTRYIGPPAVQHGSPITMSDLEVHPASTSSRKRGYQATVEDLNDDKDDFVLKEEYLEVESPASKKPTQGLRTNGNKERMILSDEAISQASQLLGTQSPDPQRYGTANSQGQWAKSSGARSQTPLGRIPRLDSPLSDIRSAGTSSIAYKAHTPTPSFEPPYSPFDTSHSARPNVARATLEEQARPLSRVSNRSVSSRNGFQAAPSSLRETSRYSNEEEFDNREHSRRTRLPGIVRNSHKYGDDSIADEYTRASRRESSHFAAYGEEHHTSPFSRSSYREPYQYGGYRAFSEVPTIPRDSYYGGSTPPRISASRHEASEGHRYAISRPASPFEPAPYQGSRLAEDDLYNDERPLRPSEGQPAGIAVSHEPQNGRNGSPIPMQRSATPSCLPLSTYRIRKRSKQQPSISGKQADRTPQPSEPAEEHANTSTTGGLDTK</sequence>
<name>A0A2J6RSN1_HYAVF</name>
<dbReference type="OrthoDB" id="5244495at2759"/>